<proteinExistence type="predicted"/>
<evidence type="ECO:0000313" key="1">
    <source>
        <dbReference type="EMBL" id="RON02423.1"/>
    </source>
</evidence>
<comment type="caution">
    <text evidence="1">The sequence shown here is derived from an EMBL/GenBank/DDBJ whole genome shotgun (WGS) entry which is preliminary data.</text>
</comment>
<evidence type="ECO:0000313" key="2">
    <source>
        <dbReference type="Proteomes" id="UP000284684"/>
    </source>
</evidence>
<accession>A0A423GWZ5</accession>
<dbReference type="EMBL" id="MOBI01000007">
    <property type="protein sequence ID" value="RON02423.1"/>
    <property type="molecule type" value="Genomic_DNA"/>
</dbReference>
<protein>
    <submittedName>
        <fullName evidence="1">Uncharacterized protein</fullName>
    </submittedName>
</protein>
<organism evidence="1 2">
    <name type="scientific">Pseudomonas brassicacearum</name>
    <dbReference type="NCBI Taxonomy" id="930166"/>
    <lineage>
        <taxon>Bacteria</taxon>
        <taxon>Pseudomonadati</taxon>
        <taxon>Pseudomonadota</taxon>
        <taxon>Gammaproteobacteria</taxon>
        <taxon>Pseudomonadales</taxon>
        <taxon>Pseudomonadaceae</taxon>
        <taxon>Pseudomonas</taxon>
    </lineage>
</organism>
<dbReference type="Proteomes" id="UP000284684">
    <property type="component" value="Unassembled WGS sequence"/>
</dbReference>
<reference evidence="1 2" key="1">
    <citation type="submission" date="2016-10" db="EMBL/GenBank/DDBJ databases">
        <title>Comparative genome analysis of multiple Pseudomonas spp. focuses on biocontrol and plant growth promoting traits.</title>
        <authorList>
            <person name="Tao X.-Y."/>
            <person name="Taylor C.G."/>
        </authorList>
    </citation>
    <scope>NUCLEOTIDE SEQUENCE [LARGE SCALE GENOMIC DNA]</scope>
    <source>
        <strain evidence="1 2">37D10</strain>
    </source>
</reference>
<sequence>MSMGLLSRANISFCRGAMLVRAVLLYLLIGMPLAHAQDAQALTARYGALREQLANNPFHRPLYLQSTETSDSLTGDVYSLIEQPYAVVSPALQGIGHWCDILILHLNVKSCQASSGAGEGLRVNIGRKSDQPLADTYQFDFLYRVVSDSADYLQVVLSSAQGPLGTSNYRVKLEVVKLDSQRSFLHLSYSYDYGIAARMAMQGYLATAGRNKVGFSIVGRKADGQPAYIGNMRGVAERNAMRYYVAIEAYLGALTTPAPQQLEKRLSDWYAGIERYPLQLHEIERSEYLSMKRSEVQPQQVEGSATAK</sequence>
<gene>
    <name evidence="1" type="ORF">BK658_06000</name>
</gene>
<name>A0A423GWZ5_9PSED</name>
<dbReference type="AlphaFoldDB" id="A0A423GWZ5"/>